<organism evidence="2 3">
    <name type="scientific">Paenibacillus glacialis</name>
    <dbReference type="NCBI Taxonomy" id="494026"/>
    <lineage>
        <taxon>Bacteria</taxon>
        <taxon>Bacillati</taxon>
        <taxon>Bacillota</taxon>
        <taxon>Bacilli</taxon>
        <taxon>Bacillales</taxon>
        <taxon>Paenibacillaceae</taxon>
        <taxon>Paenibacillus</taxon>
    </lineage>
</organism>
<dbReference type="InterPro" id="IPR023631">
    <property type="entry name" value="Amidase_dom"/>
</dbReference>
<dbReference type="STRING" id="494026.PGLA_05195"/>
<dbReference type="AlphaFoldDB" id="A0A168MLC0"/>
<name>A0A168MLC0_9BACL</name>
<dbReference type="InterPro" id="IPR052739">
    <property type="entry name" value="FAAH2"/>
</dbReference>
<evidence type="ECO:0000259" key="1">
    <source>
        <dbReference type="Pfam" id="PF01425"/>
    </source>
</evidence>
<dbReference type="Gene3D" id="3.90.1300.10">
    <property type="entry name" value="Amidase signature (AS) domain"/>
    <property type="match status" value="1"/>
</dbReference>
<accession>A0A168MLC0</accession>
<gene>
    <name evidence="2" type="ORF">PGLA_05195</name>
</gene>
<dbReference type="PANTHER" id="PTHR43372:SF4">
    <property type="entry name" value="FATTY-ACID AMIDE HYDROLASE 2"/>
    <property type="match status" value="1"/>
</dbReference>
<feature type="domain" description="Amidase" evidence="1">
    <location>
        <begin position="8"/>
        <end position="75"/>
    </location>
</feature>
<comment type="caution">
    <text evidence="2">The sequence shown here is derived from an EMBL/GenBank/DDBJ whole genome shotgun (WGS) entry which is preliminary data.</text>
</comment>
<dbReference type="GO" id="GO:0012505">
    <property type="term" value="C:endomembrane system"/>
    <property type="evidence" value="ECO:0007669"/>
    <property type="project" value="TreeGrafter"/>
</dbReference>
<proteinExistence type="predicted"/>
<dbReference type="InterPro" id="IPR036928">
    <property type="entry name" value="AS_sf"/>
</dbReference>
<evidence type="ECO:0000313" key="2">
    <source>
        <dbReference type="EMBL" id="OAB44809.1"/>
    </source>
</evidence>
<reference evidence="2 3" key="1">
    <citation type="submission" date="2016-03" db="EMBL/GenBank/DDBJ databases">
        <title>Draft genome sequence of Paenibacillus glacialis DSM 22343.</title>
        <authorList>
            <person name="Shin S.-K."/>
            <person name="Yi H."/>
        </authorList>
    </citation>
    <scope>NUCLEOTIDE SEQUENCE [LARGE SCALE GENOMIC DNA]</scope>
    <source>
        <strain evidence="2 3">DSM 22343</strain>
    </source>
</reference>
<dbReference type="Proteomes" id="UP000076967">
    <property type="component" value="Unassembled WGS sequence"/>
</dbReference>
<dbReference type="Pfam" id="PF01425">
    <property type="entry name" value="Amidase"/>
    <property type="match status" value="1"/>
</dbReference>
<dbReference type="PANTHER" id="PTHR43372">
    <property type="entry name" value="FATTY-ACID AMIDE HYDROLASE"/>
    <property type="match status" value="1"/>
</dbReference>
<evidence type="ECO:0000313" key="3">
    <source>
        <dbReference type="Proteomes" id="UP000076967"/>
    </source>
</evidence>
<keyword evidence="3" id="KW-1185">Reference proteome</keyword>
<dbReference type="EMBL" id="LVJH01000006">
    <property type="protein sequence ID" value="OAB44809.1"/>
    <property type="molecule type" value="Genomic_DNA"/>
</dbReference>
<dbReference type="SUPFAM" id="SSF75304">
    <property type="entry name" value="Amidase signature (AS) enzymes"/>
    <property type="match status" value="1"/>
</dbReference>
<sequence>MVVKGVRLGPLHGVPVTIKESIHVAETLLLWGIQGKDKLLEEDDPAVARLKQAGAMTNAMQLLMGCETFNPIYGRPIIYGIWRGLLEEKVPL</sequence>
<protein>
    <recommendedName>
        <fullName evidence="1">Amidase domain-containing protein</fullName>
    </recommendedName>
</protein>